<dbReference type="EMBL" id="CP154795">
    <property type="protein sequence ID" value="XAN07354.1"/>
    <property type="molecule type" value="Genomic_DNA"/>
</dbReference>
<reference evidence="1 2" key="1">
    <citation type="submission" date="2024-04" db="EMBL/GenBank/DDBJ databases">
        <title>Isolation of an actinomycete strain from pig manure.</title>
        <authorList>
            <person name="Gong T."/>
            <person name="Yu Z."/>
            <person name="An M."/>
            <person name="Wei C."/>
            <person name="Yang W."/>
            <person name="Liu L."/>
        </authorList>
    </citation>
    <scope>NUCLEOTIDE SEQUENCE [LARGE SCALE GENOMIC DNA]</scope>
    <source>
        <strain evidence="1 2">ZF39</strain>
    </source>
</reference>
<dbReference type="RefSeq" id="WP_425308809.1">
    <property type="nucleotide sequence ID" value="NZ_CP154795.1"/>
</dbReference>
<sequence>MSDIVLVTFHWKGDTEELQKRYDQVLEHVVAVSPARPLVHLAAPAADGFKVFDVWTNEEIARRMVENPDFNLKLQDFGLGEAEIEFTSVHRMGWPVSASPMYR</sequence>
<evidence type="ECO:0000313" key="1">
    <source>
        <dbReference type="EMBL" id="XAN07354.1"/>
    </source>
</evidence>
<proteinExistence type="predicted"/>
<name>A0ABZ3FRI1_9ACTN</name>
<gene>
    <name evidence="1" type="ORF">AADG42_08625</name>
</gene>
<evidence type="ECO:0000313" key="2">
    <source>
        <dbReference type="Proteomes" id="UP001442841"/>
    </source>
</evidence>
<keyword evidence="2" id="KW-1185">Reference proteome</keyword>
<protein>
    <recommendedName>
        <fullName evidence="3">ABM domain-containing protein</fullName>
    </recommendedName>
</protein>
<organism evidence="1 2">
    <name type="scientific">Ammonicoccus fulvus</name>
    <dbReference type="NCBI Taxonomy" id="3138240"/>
    <lineage>
        <taxon>Bacteria</taxon>
        <taxon>Bacillati</taxon>
        <taxon>Actinomycetota</taxon>
        <taxon>Actinomycetes</taxon>
        <taxon>Propionibacteriales</taxon>
        <taxon>Propionibacteriaceae</taxon>
        <taxon>Ammonicoccus</taxon>
    </lineage>
</organism>
<accession>A0ABZ3FRI1</accession>
<evidence type="ECO:0008006" key="3">
    <source>
        <dbReference type="Google" id="ProtNLM"/>
    </source>
</evidence>
<dbReference type="Proteomes" id="UP001442841">
    <property type="component" value="Chromosome"/>
</dbReference>